<feature type="region of interest" description="Disordered" evidence="1">
    <location>
        <begin position="1"/>
        <end position="102"/>
    </location>
</feature>
<sequence length="251" mass="27918">MAGSKHSSVVATDDQKELESTATPSTTIRRECTKGINPSNQLSTKRNTRPTEKAAGQAAEGSGKWKAEEDGDAHLKKKKKKRAVEEASGDGEEDNPIVLEDAGDISNPTIKKSSIATYKGATEKDNFFKTLHVADQIKEWKASDKTTTYLHFNEQDRDCSPQEERRWSCTVLILLQNYVTRVRYNTSASNLGKHIKACTGKLAEPTQRIEQYAAAGVYNKGLFCLKTVYWVTHANCKDSIESPSSRWSNIE</sequence>
<reference evidence="2 3" key="1">
    <citation type="submission" date="2024-02" db="EMBL/GenBank/DDBJ databases">
        <title>A draft genome for the cacao thread blight pathogen Marasmius crinis-equi.</title>
        <authorList>
            <person name="Cohen S.P."/>
            <person name="Baruah I.K."/>
            <person name="Amoako-Attah I."/>
            <person name="Bukari Y."/>
            <person name="Meinhardt L.W."/>
            <person name="Bailey B.A."/>
        </authorList>
    </citation>
    <scope>NUCLEOTIDE SEQUENCE [LARGE SCALE GENOMIC DNA]</scope>
    <source>
        <strain evidence="2 3">GH-76</strain>
    </source>
</reference>
<organism evidence="2 3">
    <name type="scientific">Marasmius crinis-equi</name>
    <dbReference type="NCBI Taxonomy" id="585013"/>
    <lineage>
        <taxon>Eukaryota</taxon>
        <taxon>Fungi</taxon>
        <taxon>Dikarya</taxon>
        <taxon>Basidiomycota</taxon>
        <taxon>Agaricomycotina</taxon>
        <taxon>Agaricomycetes</taxon>
        <taxon>Agaricomycetidae</taxon>
        <taxon>Agaricales</taxon>
        <taxon>Marasmiineae</taxon>
        <taxon>Marasmiaceae</taxon>
        <taxon>Marasmius</taxon>
    </lineage>
</organism>
<gene>
    <name evidence="2" type="ORF">V5O48_015657</name>
</gene>
<dbReference type="Proteomes" id="UP001465976">
    <property type="component" value="Unassembled WGS sequence"/>
</dbReference>
<evidence type="ECO:0000313" key="2">
    <source>
        <dbReference type="EMBL" id="KAL0566358.1"/>
    </source>
</evidence>
<feature type="compositionally biased region" description="Basic and acidic residues" evidence="1">
    <location>
        <begin position="63"/>
        <end position="74"/>
    </location>
</feature>
<comment type="caution">
    <text evidence="2">The sequence shown here is derived from an EMBL/GenBank/DDBJ whole genome shotgun (WGS) entry which is preliminary data.</text>
</comment>
<keyword evidence="3" id="KW-1185">Reference proteome</keyword>
<protein>
    <submittedName>
        <fullName evidence="2">Uncharacterized protein</fullName>
    </submittedName>
</protein>
<feature type="compositionally biased region" description="Polar residues" evidence="1">
    <location>
        <begin position="1"/>
        <end position="10"/>
    </location>
</feature>
<dbReference type="EMBL" id="JBAHYK010001923">
    <property type="protein sequence ID" value="KAL0566358.1"/>
    <property type="molecule type" value="Genomic_DNA"/>
</dbReference>
<feature type="compositionally biased region" description="Polar residues" evidence="1">
    <location>
        <begin position="36"/>
        <end position="45"/>
    </location>
</feature>
<accession>A0ABR3EU08</accession>
<proteinExistence type="predicted"/>
<name>A0ABR3EU08_9AGAR</name>
<evidence type="ECO:0000256" key="1">
    <source>
        <dbReference type="SAM" id="MobiDB-lite"/>
    </source>
</evidence>
<evidence type="ECO:0000313" key="3">
    <source>
        <dbReference type="Proteomes" id="UP001465976"/>
    </source>
</evidence>